<evidence type="ECO:0000256" key="5">
    <source>
        <dbReference type="ARBA" id="ARBA00023136"/>
    </source>
</evidence>
<comment type="subcellular location">
    <subcellularLocation>
        <location evidence="1">Membrane</location>
    </subcellularLocation>
</comment>
<dbReference type="GO" id="GO:0009002">
    <property type="term" value="F:serine-type D-Ala-D-Ala carboxypeptidase activity"/>
    <property type="evidence" value="ECO:0007669"/>
    <property type="project" value="UniProtKB-EC"/>
</dbReference>
<comment type="catalytic activity">
    <reaction evidence="6">
        <text>Preferential cleavage: (Ac)2-L-Lys-D-Ala-|-D-Ala. Also transpeptidation of peptidyl-alanyl moieties that are N-acyl substituents of D-alanine.</text>
        <dbReference type="EC" id="3.4.16.4"/>
    </reaction>
</comment>
<dbReference type="InterPro" id="IPR012338">
    <property type="entry name" value="Beta-lactam/transpept-like"/>
</dbReference>
<evidence type="ECO:0000256" key="4">
    <source>
        <dbReference type="ARBA" id="ARBA00012448"/>
    </source>
</evidence>
<feature type="domain" description="NTF2-like N-terminal transpeptidase" evidence="10">
    <location>
        <begin position="24"/>
        <end position="141"/>
    </location>
</feature>
<dbReference type="EMBL" id="FNDK01000003">
    <property type="protein sequence ID" value="SDH27944.1"/>
    <property type="molecule type" value="Genomic_DNA"/>
</dbReference>
<feature type="domain" description="Penicillin-binding protein transpeptidase" evidence="8">
    <location>
        <begin position="343"/>
        <end position="654"/>
    </location>
</feature>
<dbReference type="InterPro" id="IPR001460">
    <property type="entry name" value="PCN-bd_Tpept"/>
</dbReference>
<dbReference type="GO" id="GO:0005886">
    <property type="term" value="C:plasma membrane"/>
    <property type="evidence" value="ECO:0007669"/>
    <property type="project" value="TreeGrafter"/>
</dbReference>
<comment type="similarity">
    <text evidence="3">Belongs to the transpeptidase family.</text>
</comment>
<name>A0A1G8B484_9BACI</name>
<feature type="domain" description="Penicillin-binding protein dimerisation" evidence="9">
    <location>
        <begin position="148"/>
        <end position="304"/>
    </location>
</feature>
<dbReference type="InterPro" id="IPR005311">
    <property type="entry name" value="PBP_dimer"/>
</dbReference>
<evidence type="ECO:0000259" key="8">
    <source>
        <dbReference type="Pfam" id="PF00905"/>
    </source>
</evidence>
<keyword evidence="7" id="KW-0732">Signal</keyword>
<dbReference type="PROSITE" id="PS51257">
    <property type="entry name" value="PROKAR_LIPOPROTEIN"/>
    <property type="match status" value="1"/>
</dbReference>
<accession>A0A1G8B484</accession>
<protein>
    <recommendedName>
        <fullName evidence="4">serine-type D-Ala-D-Ala carboxypeptidase</fullName>
        <ecNumber evidence="4">3.4.16.4</ecNumber>
    </recommendedName>
</protein>
<evidence type="ECO:0000313" key="11">
    <source>
        <dbReference type="EMBL" id="SDH27944.1"/>
    </source>
</evidence>
<organism evidence="11 12">
    <name type="scientific">Alteribacillus persepolensis</name>
    <dbReference type="NCBI Taxonomy" id="568899"/>
    <lineage>
        <taxon>Bacteria</taxon>
        <taxon>Bacillati</taxon>
        <taxon>Bacillota</taxon>
        <taxon>Bacilli</taxon>
        <taxon>Bacillales</taxon>
        <taxon>Bacillaceae</taxon>
        <taxon>Alteribacillus</taxon>
    </lineage>
</organism>
<dbReference type="InterPro" id="IPR007887">
    <property type="entry name" value="MecA_N"/>
</dbReference>
<keyword evidence="5" id="KW-0472">Membrane</keyword>
<feature type="signal peptide" evidence="7">
    <location>
        <begin position="1"/>
        <end position="18"/>
    </location>
</feature>
<dbReference type="GO" id="GO:0071555">
    <property type="term" value="P:cell wall organization"/>
    <property type="evidence" value="ECO:0007669"/>
    <property type="project" value="TreeGrafter"/>
</dbReference>
<evidence type="ECO:0000259" key="9">
    <source>
        <dbReference type="Pfam" id="PF03717"/>
    </source>
</evidence>
<keyword evidence="12" id="KW-1185">Reference proteome</keyword>
<evidence type="ECO:0000256" key="3">
    <source>
        <dbReference type="ARBA" id="ARBA00007171"/>
    </source>
</evidence>
<dbReference type="STRING" id="568899.SAMN05192534_103143"/>
<evidence type="ECO:0000256" key="2">
    <source>
        <dbReference type="ARBA" id="ARBA00004752"/>
    </source>
</evidence>
<dbReference type="EC" id="3.4.16.4" evidence="4"/>
<dbReference type="PANTHER" id="PTHR30627">
    <property type="entry name" value="PEPTIDOGLYCAN D,D-TRANSPEPTIDASE"/>
    <property type="match status" value="1"/>
</dbReference>
<dbReference type="Pfam" id="PF00905">
    <property type="entry name" value="Transpeptidase"/>
    <property type="match status" value="1"/>
</dbReference>
<dbReference type="OrthoDB" id="9766847at2"/>
<proteinExistence type="inferred from homology"/>
<dbReference type="RefSeq" id="WP_091271770.1">
    <property type="nucleotide sequence ID" value="NZ_FNDK01000003.1"/>
</dbReference>
<dbReference type="InterPro" id="IPR032710">
    <property type="entry name" value="NTF2-like_dom_sf"/>
</dbReference>
<dbReference type="SUPFAM" id="SSF54427">
    <property type="entry name" value="NTF2-like"/>
    <property type="match status" value="1"/>
</dbReference>
<feature type="chain" id="PRO_5038332287" description="serine-type D-Ala-D-Ala carboxypeptidase" evidence="7">
    <location>
        <begin position="19"/>
        <end position="660"/>
    </location>
</feature>
<reference evidence="12" key="1">
    <citation type="submission" date="2016-10" db="EMBL/GenBank/DDBJ databases">
        <authorList>
            <person name="Varghese N."/>
            <person name="Submissions S."/>
        </authorList>
    </citation>
    <scope>NUCLEOTIDE SEQUENCE [LARGE SCALE GENOMIC DNA]</scope>
    <source>
        <strain evidence="12">DSM 21632</strain>
    </source>
</reference>
<evidence type="ECO:0000256" key="6">
    <source>
        <dbReference type="ARBA" id="ARBA00034000"/>
    </source>
</evidence>
<dbReference type="Gene3D" id="3.10.450.100">
    <property type="entry name" value="NTF2-like, domain 1"/>
    <property type="match status" value="1"/>
</dbReference>
<dbReference type="AlphaFoldDB" id="A0A1G8B484"/>
<sequence length="660" mass="73307">MKKLLLMLCFFIGLAACSNGPTQEEVMEKFVSAWNDGDFTLMYTYLSSESKEKIEEETFVERYQSIYKGVEAENLTVEAGTTTEEEGDDTPKPFHVTMDTVAGTISFDGEAEMVQEETDDGQTWRIHWDASFIFPQLNDGQTVQVMSEEPERGNIYDRNDRPLAMQSPVKEAGLVPGKMTEDTASEIAAALEMEEDDITSALEADWVTEETFVPLKKLRPDGKDSEAEEMLEIDGVMIQEASARFYPYKEKAAHLTGYIQEVTAEDLEELPADEYGTGSVVGKAGLESIYEEKLHGSKGWRIYIPESETVIAEKEVEHGEDVKVSIDAAFQENMYDSMQNDAGAGVALDPKTGETLALVSTPSYDPNHFVFGWPRGAFTKASEHPDSPFSARFNNRYSPGSTIKPLTASAALQAGSLHAEEAKTIEGRSWQPNESWGGYKVTRVSDALTRVDLKDALITSDNIYFAQAALDTGSEAFSEGLKRFGFEEEVPYQFPVAPSSIANDELDDEMLLADTGYGQGQMLMSPIHVAAAFTAFINEGDMLEPTLLSQEEPREVWHEQAAPAEHLDVIREGMQGIVENHRGSAYQPVMEQLTIAGKTGTAELKRSQTDENTKENGWFAAYDYEKEDLLMVMMIEGVQDKGGSTYTVEKVKQLFAEWKE</sequence>
<evidence type="ECO:0000313" key="12">
    <source>
        <dbReference type="Proteomes" id="UP000199163"/>
    </source>
</evidence>
<evidence type="ECO:0000256" key="1">
    <source>
        <dbReference type="ARBA" id="ARBA00004370"/>
    </source>
</evidence>
<dbReference type="Pfam" id="PF03717">
    <property type="entry name" value="PBP_dimer"/>
    <property type="match status" value="1"/>
</dbReference>
<dbReference type="PANTHER" id="PTHR30627:SF25">
    <property type="entry name" value="PENICILLIN-BINDING PROTEIN 3"/>
    <property type="match status" value="1"/>
</dbReference>
<gene>
    <name evidence="11" type="ORF">SAMN05192534_103143</name>
</gene>
<dbReference type="SUPFAM" id="SSF56601">
    <property type="entry name" value="beta-lactamase/transpeptidase-like"/>
    <property type="match status" value="1"/>
</dbReference>
<dbReference type="GO" id="GO:0046677">
    <property type="term" value="P:response to antibiotic"/>
    <property type="evidence" value="ECO:0007669"/>
    <property type="project" value="InterPro"/>
</dbReference>
<evidence type="ECO:0000256" key="7">
    <source>
        <dbReference type="SAM" id="SignalP"/>
    </source>
</evidence>
<dbReference type="GO" id="GO:0071972">
    <property type="term" value="F:peptidoglycan L,D-transpeptidase activity"/>
    <property type="evidence" value="ECO:0007669"/>
    <property type="project" value="TreeGrafter"/>
</dbReference>
<dbReference type="Gene3D" id="3.30.1390.30">
    <property type="entry name" value="Penicillin-binding protein 2a, domain 3"/>
    <property type="match status" value="1"/>
</dbReference>
<dbReference type="SUPFAM" id="SSF56519">
    <property type="entry name" value="Penicillin binding protein dimerisation domain"/>
    <property type="match status" value="1"/>
</dbReference>
<dbReference type="Pfam" id="PF05223">
    <property type="entry name" value="MecA_N"/>
    <property type="match status" value="1"/>
</dbReference>
<comment type="pathway">
    <text evidence="2">Cell wall biogenesis; peptidoglycan biosynthesis.</text>
</comment>
<dbReference type="GO" id="GO:0009252">
    <property type="term" value="P:peptidoglycan biosynthetic process"/>
    <property type="evidence" value="ECO:0007669"/>
    <property type="project" value="UniProtKB-UniPathway"/>
</dbReference>
<dbReference type="InterPro" id="IPR050515">
    <property type="entry name" value="Beta-lactam/transpept"/>
</dbReference>
<dbReference type="Gene3D" id="3.40.710.10">
    <property type="entry name" value="DD-peptidase/beta-lactamase superfamily"/>
    <property type="match status" value="1"/>
</dbReference>
<dbReference type="UniPathway" id="UPA00219"/>
<dbReference type="Gene3D" id="3.90.1310.10">
    <property type="entry name" value="Penicillin-binding protein 2a (Domain 2)"/>
    <property type="match status" value="1"/>
</dbReference>
<dbReference type="GO" id="GO:0008658">
    <property type="term" value="F:penicillin binding"/>
    <property type="evidence" value="ECO:0007669"/>
    <property type="project" value="InterPro"/>
</dbReference>
<dbReference type="InterPro" id="IPR036138">
    <property type="entry name" value="PBP_dimer_sf"/>
</dbReference>
<evidence type="ECO:0000259" key="10">
    <source>
        <dbReference type="Pfam" id="PF05223"/>
    </source>
</evidence>
<dbReference type="Proteomes" id="UP000199163">
    <property type="component" value="Unassembled WGS sequence"/>
</dbReference>